<feature type="transmembrane region" description="Helical" evidence="1">
    <location>
        <begin position="73"/>
        <end position="104"/>
    </location>
</feature>
<comment type="caution">
    <text evidence="2">The sequence shown here is derived from an EMBL/GenBank/DDBJ whole genome shotgun (WGS) entry which is preliminary data.</text>
</comment>
<feature type="transmembrane region" description="Helical" evidence="1">
    <location>
        <begin position="43"/>
        <end position="61"/>
    </location>
</feature>
<name>A0A4R4DZL9_9PROT</name>
<dbReference type="Proteomes" id="UP000295023">
    <property type="component" value="Unassembled WGS sequence"/>
</dbReference>
<keyword evidence="1" id="KW-1133">Transmembrane helix</keyword>
<dbReference type="AlphaFoldDB" id="A0A4R4DZL9"/>
<keyword evidence="1" id="KW-0472">Membrane</keyword>
<proteinExistence type="predicted"/>
<evidence type="ECO:0000313" key="3">
    <source>
        <dbReference type="Proteomes" id="UP000295023"/>
    </source>
</evidence>
<organism evidence="2 3">
    <name type="scientific">Roseicella aquatilis</name>
    <dbReference type="NCBI Taxonomy" id="2527868"/>
    <lineage>
        <taxon>Bacteria</taxon>
        <taxon>Pseudomonadati</taxon>
        <taxon>Pseudomonadota</taxon>
        <taxon>Alphaproteobacteria</taxon>
        <taxon>Acetobacterales</taxon>
        <taxon>Roseomonadaceae</taxon>
        <taxon>Roseicella</taxon>
    </lineage>
</organism>
<evidence type="ECO:0000256" key="1">
    <source>
        <dbReference type="SAM" id="Phobius"/>
    </source>
</evidence>
<accession>A0A4R4DZL9</accession>
<reference evidence="2 3" key="1">
    <citation type="submission" date="2019-03" db="EMBL/GenBank/DDBJ databases">
        <title>Paracraurococcus aquatilis NE82 genome sequence.</title>
        <authorList>
            <person name="Zhao Y."/>
            <person name="Du Z."/>
        </authorList>
    </citation>
    <scope>NUCLEOTIDE SEQUENCE [LARGE SCALE GENOMIC DNA]</scope>
    <source>
        <strain evidence="2 3">NE82</strain>
    </source>
</reference>
<evidence type="ECO:0000313" key="2">
    <source>
        <dbReference type="EMBL" id="TCZ66856.1"/>
    </source>
</evidence>
<dbReference type="EMBL" id="SKBM01000001">
    <property type="protein sequence ID" value="TCZ66856.1"/>
    <property type="molecule type" value="Genomic_DNA"/>
</dbReference>
<gene>
    <name evidence="2" type="ORF">EXY23_01755</name>
</gene>
<feature type="transmembrane region" description="Helical" evidence="1">
    <location>
        <begin position="20"/>
        <end position="37"/>
    </location>
</feature>
<dbReference type="OrthoDB" id="7285020at2"/>
<keyword evidence="3" id="KW-1185">Reference proteome</keyword>
<dbReference type="RefSeq" id="WP_132283879.1">
    <property type="nucleotide sequence ID" value="NZ_SKBM01000001.1"/>
</dbReference>
<keyword evidence="1" id="KW-0812">Transmembrane</keyword>
<protein>
    <submittedName>
        <fullName evidence="2">Uncharacterized protein</fullName>
    </submittedName>
</protein>
<sequence length="249" mass="26734">MWRDFLDGWIGLRARWRGYGLPIFASPLLPAGLIAAIGGDESIVLGAALGFGASLLAARLLRRGRQGDTNRAAWITAAGTGLAAHFAAGLGTVFPFVMAAGALFGTRMMYQALPETAPPPPPPEPPPPPGLVEESRARLARIGVVAQRRADWRLQGVAAAMDGVLDDLDARPDRLPMARRFLTVQLDGLDRIVQRLEAGAAPPESLPPLLDELTRSAGALRQSLAHEETEALDIQVKVLSDRLREEGYR</sequence>